<feature type="domain" description="Fe2OG dioxygenase" evidence="12">
    <location>
        <begin position="199"/>
        <end position="300"/>
    </location>
</feature>
<dbReference type="Pfam" id="PF03171">
    <property type="entry name" value="2OG-FeII_Oxy"/>
    <property type="match status" value="1"/>
</dbReference>
<dbReference type="GO" id="GO:0002238">
    <property type="term" value="P:response to molecule of fungal origin"/>
    <property type="evidence" value="ECO:0007669"/>
    <property type="project" value="UniProtKB-ARBA"/>
</dbReference>
<evidence type="ECO:0000256" key="3">
    <source>
        <dbReference type="ARBA" id="ARBA00008056"/>
    </source>
</evidence>
<sequence length="347" mass="39036">MACPSDWPEPIVRVQSLSERCGGVGRIPERYMKPVESRPWLTEGGEEANIPVIDLAEEGEIGGRVAEACREWGFLQVVNHGVCPELMEAAQEVWRQFFLQPMEVKQAYANSPATYEGYGSRLGVEKGAILDWSDYYFLHYLPCNLRDVNKWPSLPISLREVMDEYSREIVRLGGVLLKMLSISLGLRQDFLQNSFGGEDVGACLRVNYYPKCPQPDLTLGLSSHSDPGGMTFLLPDQNVPGLQVRRGDNWITVKPARHAFIVNIGDQIQVLSNAIYKSVEHRVIVNSAQERISLAYFYNPKSDLLIKPAKELLAPDRPALYPAMTFDEYRLFIRTKGPKGKSQLGES</sequence>
<keyword evidence="6" id="KW-0611">Plant defense</keyword>
<dbReference type="PROSITE" id="PS51471">
    <property type="entry name" value="FE2OG_OXY"/>
    <property type="match status" value="1"/>
</dbReference>
<dbReference type="GO" id="GO:0016706">
    <property type="term" value="F:2-oxoglutarate-dependent dioxygenase activity"/>
    <property type="evidence" value="ECO:0007669"/>
    <property type="project" value="UniProtKB-ARBA"/>
</dbReference>
<dbReference type="SUPFAM" id="SSF51197">
    <property type="entry name" value="Clavaminate synthase-like"/>
    <property type="match status" value="1"/>
</dbReference>
<keyword evidence="9 11" id="KW-0408">Iron</keyword>
<dbReference type="Pfam" id="PF14226">
    <property type="entry name" value="DIOX_N"/>
    <property type="match status" value="1"/>
</dbReference>
<dbReference type="GO" id="GO:1900366">
    <property type="term" value="P:negative regulation of defense response to insect"/>
    <property type="evidence" value="ECO:0007669"/>
    <property type="project" value="UniProtKB-ARBA"/>
</dbReference>
<evidence type="ECO:0000259" key="12">
    <source>
        <dbReference type="PROSITE" id="PS51471"/>
    </source>
</evidence>
<dbReference type="GO" id="GO:1900150">
    <property type="term" value="P:regulation of defense response to fungus"/>
    <property type="evidence" value="ECO:0007669"/>
    <property type="project" value="UniProtKB-ARBA"/>
</dbReference>
<keyword evidence="7" id="KW-0223">Dioxygenase</keyword>
<reference evidence="13" key="2">
    <citation type="submission" date="2020-08" db="EMBL/GenBank/DDBJ databases">
        <title>Plant Genome Project.</title>
        <authorList>
            <person name="Zhang R.-G."/>
        </authorList>
    </citation>
    <scope>NUCLEOTIDE SEQUENCE</scope>
    <source>
        <strain evidence="13">Huo1</strain>
        <tissue evidence="13">Leaf</tissue>
    </source>
</reference>
<name>A0A8X9AB36_SALSN</name>
<evidence type="ECO:0000256" key="4">
    <source>
        <dbReference type="ARBA" id="ARBA00022723"/>
    </source>
</evidence>
<dbReference type="EMBL" id="PNBA02000002">
    <property type="protein sequence ID" value="KAG6433274.1"/>
    <property type="molecule type" value="Genomic_DNA"/>
</dbReference>
<evidence type="ECO:0000256" key="6">
    <source>
        <dbReference type="ARBA" id="ARBA00022821"/>
    </source>
</evidence>
<dbReference type="GO" id="GO:0009805">
    <property type="term" value="P:coumarin biosynthetic process"/>
    <property type="evidence" value="ECO:0007669"/>
    <property type="project" value="UniProtKB-ARBA"/>
</dbReference>
<comment type="similarity">
    <text evidence="3 11">Belongs to the iron/ascorbate-dependent oxidoreductase family.</text>
</comment>
<comment type="cofactor">
    <cofactor evidence="2">
        <name>L-ascorbate</name>
        <dbReference type="ChEBI" id="CHEBI:38290"/>
    </cofactor>
</comment>
<dbReference type="GO" id="GO:0120091">
    <property type="term" value="F:jasmonic acid hydrolase"/>
    <property type="evidence" value="ECO:0007669"/>
    <property type="project" value="UniProtKB-ARBA"/>
</dbReference>
<dbReference type="OrthoDB" id="288590at2759"/>
<evidence type="ECO:0000256" key="2">
    <source>
        <dbReference type="ARBA" id="ARBA00001961"/>
    </source>
</evidence>
<evidence type="ECO:0000256" key="5">
    <source>
        <dbReference type="ARBA" id="ARBA00022819"/>
    </source>
</evidence>
<comment type="catalytic activity">
    <reaction evidence="10">
        <text>jasmonate + 2-oxoglutarate + O2 = (1R,2R)-12-hydroxyjasmonate + succinate + CO2</text>
        <dbReference type="Rhea" id="RHEA:67144"/>
        <dbReference type="ChEBI" id="CHEBI:15379"/>
        <dbReference type="ChEBI" id="CHEBI:16526"/>
        <dbReference type="ChEBI" id="CHEBI:16810"/>
        <dbReference type="ChEBI" id="CHEBI:30031"/>
        <dbReference type="ChEBI" id="CHEBI:58431"/>
        <dbReference type="ChEBI" id="CHEBI:132022"/>
    </reaction>
    <physiologicalReaction direction="left-to-right" evidence="10">
        <dbReference type="Rhea" id="RHEA:67145"/>
    </physiologicalReaction>
</comment>
<evidence type="ECO:0000313" key="14">
    <source>
        <dbReference type="Proteomes" id="UP000298416"/>
    </source>
</evidence>
<dbReference type="Proteomes" id="UP000298416">
    <property type="component" value="Unassembled WGS sequence"/>
</dbReference>
<comment type="caution">
    <text evidence="13">The sequence shown here is derived from an EMBL/GenBank/DDBJ whole genome shotgun (WGS) entry which is preliminary data.</text>
</comment>
<keyword evidence="8 11" id="KW-0560">Oxidoreductase</keyword>
<evidence type="ECO:0000256" key="8">
    <source>
        <dbReference type="ARBA" id="ARBA00023002"/>
    </source>
</evidence>
<dbReference type="AlphaFoldDB" id="A0A8X9AB36"/>
<dbReference type="PANTHER" id="PTHR47991">
    <property type="entry name" value="OXOGLUTARATE/IRON-DEPENDENT DIOXYGENASE"/>
    <property type="match status" value="1"/>
</dbReference>
<keyword evidence="14" id="KW-1185">Reference proteome</keyword>
<evidence type="ECO:0000256" key="1">
    <source>
        <dbReference type="ARBA" id="ARBA00001954"/>
    </source>
</evidence>
<evidence type="ECO:0000256" key="10">
    <source>
        <dbReference type="ARBA" id="ARBA00052139"/>
    </source>
</evidence>
<dbReference type="Gene3D" id="2.60.120.330">
    <property type="entry name" value="B-lactam Antibiotic, Isopenicillin N Synthase, Chain"/>
    <property type="match status" value="1"/>
</dbReference>
<organism evidence="13">
    <name type="scientific">Salvia splendens</name>
    <name type="common">Scarlet sage</name>
    <dbReference type="NCBI Taxonomy" id="180675"/>
    <lineage>
        <taxon>Eukaryota</taxon>
        <taxon>Viridiplantae</taxon>
        <taxon>Streptophyta</taxon>
        <taxon>Embryophyta</taxon>
        <taxon>Tracheophyta</taxon>
        <taxon>Spermatophyta</taxon>
        <taxon>Magnoliopsida</taxon>
        <taxon>eudicotyledons</taxon>
        <taxon>Gunneridae</taxon>
        <taxon>Pentapetalae</taxon>
        <taxon>asterids</taxon>
        <taxon>lamiids</taxon>
        <taxon>Lamiales</taxon>
        <taxon>Lamiaceae</taxon>
        <taxon>Nepetoideae</taxon>
        <taxon>Mentheae</taxon>
        <taxon>Salviinae</taxon>
        <taxon>Salvia</taxon>
        <taxon>Salvia subgen. Calosphace</taxon>
        <taxon>core Calosphace</taxon>
    </lineage>
</organism>
<evidence type="ECO:0000313" key="13">
    <source>
        <dbReference type="EMBL" id="KAG6433274.1"/>
    </source>
</evidence>
<accession>A0A8X9AB36</accession>
<comment type="cofactor">
    <cofactor evidence="1">
        <name>Fe(2+)</name>
        <dbReference type="ChEBI" id="CHEBI:29033"/>
    </cofactor>
</comment>
<keyword evidence="4 11" id="KW-0479">Metal-binding</keyword>
<dbReference type="InterPro" id="IPR026992">
    <property type="entry name" value="DIOX_N"/>
</dbReference>
<protein>
    <recommendedName>
        <fullName evidence="12">Fe2OG dioxygenase domain-containing protein</fullName>
    </recommendedName>
</protein>
<dbReference type="GO" id="GO:0006952">
    <property type="term" value="P:defense response"/>
    <property type="evidence" value="ECO:0007669"/>
    <property type="project" value="UniProtKB-KW"/>
</dbReference>
<dbReference type="InterPro" id="IPR044861">
    <property type="entry name" value="IPNS-like_FE2OG_OXY"/>
</dbReference>
<dbReference type="GO" id="GO:0046872">
    <property type="term" value="F:metal ion binding"/>
    <property type="evidence" value="ECO:0007669"/>
    <property type="project" value="UniProtKB-KW"/>
</dbReference>
<reference evidence="13" key="1">
    <citation type="submission" date="2018-01" db="EMBL/GenBank/DDBJ databases">
        <authorList>
            <person name="Mao J.F."/>
        </authorList>
    </citation>
    <scope>NUCLEOTIDE SEQUENCE</scope>
    <source>
        <strain evidence="13">Huo1</strain>
        <tissue evidence="13">Leaf</tissue>
    </source>
</reference>
<evidence type="ECO:0000256" key="11">
    <source>
        <dbReference type="RuleBase" id="RU003682"/>
    </source>
</evidence>
<evidence type="ECO:0000256" key="9">
    <source>
        <dbReference type="ARBA" id="ARBA00023004"/>
    </source>
</evidence>
<dbReference type="FunFam" id="2.60.120.330:FF:000008">
    <property type="entry name" value="Jasmonate-regulated gene 21"/>
    <property type="match status" value="1"/>
</dbReference>
<proteinExistence type="inferred from homology"/>
<dbReference type="GO" id="GO:2000022">
    <property type="term" value="P:regulation of jasmonic acid mediated signaling pathway"/>
    <property type="evidence" value="ECO:0007669"/>
    <property type="project" value="UniProtKB-ARBA"/>
</dbReference>
<dbReference type="InterPro" id="IPR050295">
    <property type="entry name" value="Plant_2OG-oxidoreductases"/>
</dbReference>
<dbReference type="InterPro" id="IPR005123">
    <property type="entry name" value="Oxoglu/Fe-dep_dioxygenase_dom"/>
</dbReference>
<gene>
    <name evidence="13" type="ORF">SASPL_104882</name>
</gene>
<evidence type="ECO:0000256" key="7">
    <source>
        <dbReference type="ARBA" id="ARBA00022964"/>
    </source>
</evidence>
<keyword evidence="5" id="KW-1184">Jasmonic acid signaling pathway</keyword>
<dbReference type="InterPro" id="IPR027443">
    <property type="entry name" value="IPNS-like_sf"/>
</dbReference>